<accession>A0A846RTG8</accession>
<dbReference type="Pfam" id="PF07859">
    <property type="entry name" value="Abhydrolase_3"/>
    <property type="match status" value="1"/>
</dbReference>
<keyword evidence="1" id="KW-0378">Hydrolase</keyword>
<proteinExistence type="predicted"/>
<keyword evidence="4" id="KW-1185">Reference proteome</keyword>
<evidence type="ECO:0000313" key="4">
    <source>
        <dbReference type="Proteomes" id="UP000576792"/>
    </source>
</evidence>
<dbReference type="Gene3D" id="3.40.50.1820">
    <property type="entry name" value="alpha/beta hydrolase"/>
    <property type="match status" value="1"/>
</dbReference>
<dbReference type="GO" id="GO:0016787">
    <property type="term" value="F:hydrolase activity"/>
    <property type="evidence" value="ECO:0007669"/>
    <property type="project" value="UniProtKB-KW"/>
</dbReference>
<dbReference type="SUPFAM" id="SSF53474">
    <property type="entry name" value="alpha/beta-Hydrolases"/>
    <property type="match status" value="1"/>
</dbReference>
<organism evidence="3 4">
    <name type="scientific">Brevibacterium marinum</name>
    <dbReference type="NCBI Taxonomy" id="418643"/>
    <lineage>
        <taxon>Bacteria</taxon>
        <taxon>Bacillati</taxon>
        <taxon>Actinomycetota</taxon>
        <taxon>Actinomycetes</taxon>
        <taxon>Micrococcales</taxon>
        <taxon>Brevibacteriaceae</taxon>
        <taxon>Brevibacterium</taxon>
    </lineage>
</organism>
<reference evidence="3 4" key="1">
    <citation type="submission" date="2020-03" db="EMBL/GenBank/DDBJ databases">
        <title>Sequencing the genomes of 1000 actinobacteria strains.</title>
        <authorList>
            <person name="Klenk H.-P."/>
        </authorList>
    </citation>
    <scope>NUCLEOTIDE SEQUENCE [LARGE SCALE GENOMIC DNA]</scope>
    <source>
        <strain evidence="3 4">DSM 18964</strain>
    </source>
</reference>
<comment type="caution">
    <text evidence="3">The sequence shown here is derived from an EMBL/GenBank/DDBJ whole genome shotgun (WGS) entry which is preliminary data.</text>
</comment>
<name>A0A846RTG8_9MICO</name>
<dbReference type="Proteomes" id="UP000576792">
    <property type="component" value="Unassembled WGS sequence"/>
</dbReference>
<dbReference type="AlphaFoldDB" id="A0A846RTG8"/>
<dbReference type="RefSeq" id="WP_167949318.1">
    <property type="nucleotide sequence ID" value="NZ_BAAAPQ010000026.1"/>
</dbReference>
<gene>
    <name evidence="3" type="ORF">BKA07_000291</name>
</gene>
<evidence type="ECO:0000313" key="3">
    <source>
        <dbReference type="EMBL" id="NJC55256.1"/>
    </source>
</evidence>
<dbReference type="EMBL" id="JAATJN010000001">
    <property type="protein sequence ID" value="NJC55256.1"/>
    <property type="molecule type" value="Genomic_DNA"/>
</dbReference>
<dbReference type="PANTHER" id="PTHR48081">
    <property type="entry name" value="AB HYDROLASE SUPERFAMILY PROTEIN C4A8.06C"/>
    <property type="match status" value="1"/>
</dbReference>
<dbReference type="PANTHER" id="PTHR48081:SF8">
    <property type="entry name" value="ALPHA_BETA HYDROLASE FOLD-3 DOMAIN-CONTAINING PROTEIN-RELATED"/>
    <property type="match status" value="1"/>
</dbReference>
<dbReference type="InterPro" id="IPR050300">
    <property type="entry name" value="GDXG_lipolytic_enzyme"/>
</dbReference>
<evidence type="ECO:0000256" key="1">
    <source>
        <dbReference type="ARBA" id="ARBA00022801"/>
    </source>
</evidence>
<protein>
    <submittedName>
        <fullName evidence="3">Acetyl esterase/lipase</fullName>
    </submittedName>
</protein>
<sequence length="323" mass="34632">MATEVTRNRPPFDPELAAVLDAAGEPVPSTVTAEMIPLMREAGVTISIDDVLSGRKVTHREIIIPGYQGADLVASVFAREDHENVGPGIFHTHGGGMIIGDRFTGIDVMLDWVERFDAVCVSVEYRLAPEFPDPYPVEDCYAGLVWTTDHADELGIDAERLLIAGGSAGGGLAAGVALLARDRGGPALFAQCLIYPMIDDRNETISSHQIDGEGVWDRTSNFTGWDALLGDRRGTEDVSIYAAPSRATDLSGLPSAYIDVGTAEVFRDEDVAYASQIWADGGVAELHAWPGGFHGFDMMAPDTALAQAMRASRTAWLARILGD</sequence>
<feature type="domain" description="Alpha/beta hydrolase fold-3" evidence="2">
    <location>
        <begin position="90"/>
        <end position="297"/>
    </location>
</feature>
<evidence type="ECO:0000259" key="2">
    <source>
        <dbReference type="Pfam" id="PF07859"/>
    </source>
</evidence>
<dbReference type="InterPro" id="IPR013094">
    <property type="entry name" value="AB_hydrolase_3"/>
</dbReference>
<dbReference type="InterPro" id="IPR029058">
    <property type="entry name" value="AB_hydrolase_fold"/>
</dbReference>